<reference evidence="1" key="1">
    <citation type="journal article" date="2021" name="PeerJ">
        <title>Extensive microbial diversity within the chicken gut microbiome revealed by metagenomics and culture.</title>
        <authorList>
            <person name="Gilroy R."/>
            <person name="Ravi A."/>
            <person name="Getino M."/>
            <person name="Pursley I."/>
            <person name="Horton D.L."/>
            <person name="Alikhan N.F."/>
            <person name="Baker D."/>
            <person name="Gharbi K."/>
            <person name="Hall N."/>
            <person name="Watson M."/>
            <person name="Adriaenssens E.M."/>
            <person name="Foster-Nyarko E."/>
            <person name="Jarju S."/>
            <person name="Secka A."/>
            <person name="Antonio M."/>
            <person name="Oren A."/>
            <person name="Chaudhuri R.R."/>
            <person name="La Ragione R."/>
            <person name="Hildebrand F."/>
            <person name="Pallen M.J."/>
        </authorList>
    </citation>
    <scope>NUCLEOTIDE SEQUENCE</scope>
    <source>
        <strain evidence="1">CHK192-19661</strain>
    </source>
</reference>
<dbReference type="AlphaFoldDB" id="A0A9D2D700"/>
<sequence>MSTIKIVIGSWGSYSACNSRALGSSPIDLSACSCWEQIEKSLKKQGFDLGGIDAELFVQDIDGLPNNCADWDYINPKTLFEILSKSGVLNSEYLYHVFCAYLEVRTFDEFAERVERLGDNWNDEIYLYEGYDWEDYGKELFEICERRLDDDLIDYFDFEAYGRANGLDCAQEYSNGIIEITGG</sequence>
<evidence type="ECO:0000313" key="1">
    <source>
        <dbReference type="EMBL" id="HIZ09787.1"/>
    </source>
</evidence>
<accession>A0A9D2D700</accession>
<name>A0A9D2D700_9FIRM</name>
<dbReference type="Proteomes" id="UP000824025">
    <property type="component" value="Unassembled WGS sequence"/>
</dbReference>
<evidence type="ECO:0000313" key="2">
    <source>
        <dbReference type="Proteomes" id="UP000824025"/>
    </source>
</evidence>
<organism evidence="1 2">
    <name type="scientific">Candidatus Borkfalkia avicola</name>
    <dbReference type="NCBI Taxonomy" id="2838503"/>
    <lineage>
        <taxon>Bacteria</taxon>
        <taxon>Bacillati</taxon>
        <taxon>Bacillota</taxon>
        <taxon>Clostridia</taxon>
        <taxon>Christensenellales</taxon>
        <taxon>Christensenellaceae</taxon>
        <taxon>Candidatus Borkfalkia</taxon>
    </lineage>
</organism>
<comment type="caution">
    <text evidence="1">The sequence shown here is derived from an EMBL/GenBank/DDBJ whole genome shotgun (WGS) entry which is preliminary data.</text>
</comment>
<dbReference type="InterPro" id="IPR009899">
    <property type="entry name" value="ArdA"/>
</dbReference>
<dbReference type="EMBL" id="DXCF01000025">
    <property type="protein sequence ID" value="HIZ09787.1"/>
    <property type="molecule type" value="Genomic_DNA"/>
</dbReference>
<proteinExistence type="predicted"/>
<protein>
    <submittedName>
        <fullName evidence="1">Antirestriction protein ArdA</fullName>
    </submittedName>
</protein>
<reference evidence="1" key="2">
    <citation type="submission" date="2021-04" db="EMBL/GenBank/DDBJ databases">
        <authorList>
            <person name="Gilroy R."/>
        </authorList>
    </citation>
    <scope>NUCLEOTIDE SEQUENCE</scope>
    <source>
        <strain evidence="1">CHK192-19661</strain>
    </source>
</reference>
<dbReference type="Pfam" id="PF07275">
    <property type="entry name" value="ArdA"/>
    <property type="match status" value="1"/>
</dbReference>
<gene>
    <name evidence="1" type="ORF">H9726_04780</name>
</gene>